<dbReference type="RefSeq" id="WP_143872515.1">
    <property type="nucleotide sequence ID" value="NZ_CP041660.1"/>
</dbReference>
<dbReference type="Proteomes" id="UP001467690">
    <property type="component" value="Unassembled WGS sequence"/>
</dbReference>
<keyword evidence="2" id="KW-1185">Reference proteome</keyword>
<evidence type="ECO:0000313" key="2">
    <source>
        <dbReference type="Proteomes" id="UP001467690"/>
    </source>
</evidence>
<accession>A0ABV1RKF6</accession>
<comment type="caution">
    <text evidence="1">The sequence shown here is derived from an EMBL/GenBank/DDBJ whole genome shotgun (WGS) entry which is preliminary data.</text>
</comment>
<reference evidence="1 2" key="1">
    <citation type="submission" date="2024-06" db="EMBL/GenBank/DDBJ databases">
        <authorList>
            <person name="Chen R.Y."/>
        </authorList>
    </citation>
    <scope>NUCLEOTIDE SEQUENCE [LARGE SCALE GENOMIC DNA]</scope>
    <source>
        <strain evidence="1 2">D2</strain>
    </source>
</reference>
<evidence type="ECO:0000313" key="1">
    <source>
        <dbReference type="EMBL" id="MER2493365.1"/>
    </source>
</evidence>
<sequence length="123" mass="13734">MITLTTILAGEIARTKRTFNVDGIGELELTKLPVAQQKLAAQAMAKKPKTDKEAEEVEKVILNSVYQMLSGETNEQEAEKLLDSLDEVQISRIFSTGYYWADLTVKNLEQTEKNSQSSPKSEP</sequence>
<name>A0ABV1RKF6_9ALTE</name>
<dbReference type="EMBL" id="JBELOE010000265">
    <property type="protein sequence ID" value="MER2493365.1"/>
    <property type="molecule type" value="Genomic_DNA"/>
</dbReference>
<proteinExistence type="predicted"/>
<organism evidence="1 2">
    <name type="scientific">Catenovulum sediminis</name>
    <dbReference type="NCBI Taxonomy" id="1740262"/>
    <lineage>
        <taxon>Bacteria</taxon>
        <taxon>Pseudomonadati</taxon>
        <taxon>Pseudomonadota</taxon>
        <taxon>Gammaproteobacteria</taxon>
        <taxon>Alteromonadales</taxon>
        <taxon>Alteromonadaceae</taxon>
        <taxon>Catenovulum</taxon>
    </lineage>
</organism>
<protein>
    <submittedName>
        <fullName evidence="1">Uncharacterized protein</fullName>
    </submittedName>
</protein>
<gene>
    <name evidence="1" type="ORF">ABS311_15925</name>
</gene>